<evidence type="ECO:0000313" key="2">
    <source>
        <dbReference type="Proteomes" id="UP000812287"/>
    </source>
</evidence>
<accession>A0A9P7W4G8</accession>
<dbReference type="Gene3D" id="1.20.1280.50">
    <property type="match status" value="1"/>
</dbReference>
<dbReference type="GeneID" id="66104860"/>
<sequence>MQSFLSTGTFPSGKDFQRALKAKEKLVEYLAHLDAEKKVMEEALAIYKRVLSPVRRLPPELLMEIFSWTRNSQSYHVHRMKGSPWVVSHVCKTWRAAALSCPELW</sequence>
<reference evidence="1" key="1">
    <citation type="submission" date="2020-11" db="EMBL/GenBank/DDBJ databases">
        <title>Adaptations for nitrogen fixation in a non-lichenized fungal sporocarp promotes dispersal by wood-feeding termites.</title>
        <authorList>
            <consortium name="DOE Joint Genome Institute"/>
            <person name="Koch R.A."/>
            <person name="Yoon G."/>
            <person name="Arayal U."/>
            <person name="Lail K."/>
            <person name="Amirebrahimi M."/>
            <person name="Labutti K."/>
            <person name="Lipzen A."/>
            <person name="Riley R."/>
            <person name="Barry K."/>
            <person name="Henrissat B."/>
            <person name="Grigoriev I.V."/>
            <person name="Herr J.R."/>
            <person name="Aime M.C."/>
        </authorList>
    </citation>
    <scope>NUCLEOTIDE SEQUENCE</scope>
    <source>
        <strain evidence="1">MCA 3950</strain>
    </source>
</reference>
<organism evidence="1 2">
    <name type="scientific">Guyanagaster necrorhizus</name>
    <dbReference type="NCBI Taxonomy" id="856835"/>
    <lineage>
        <taxon>Eukaryota</taxon>
        <taxon>Fungi</taxon>
        <taxon>Dikarya</taxon>
        <taxon>Basidiomycota</taxon>
        <taxon>Agaricomycotina</taxon>
        <taxon>Agaricomycetes</taxon>
        <taxon>Agaricomycetidae</taxon>
        <taxon>Agaricales</taxon>
        <taxon>Marasmiineae</taxon>
        <taxon>Physalacriaceae</taxon>
        <taxon>Guyanagaster</taxon>
    </lineage>
</organism>
<dbReference type="RefSeq" id="XP_043046756.1">
    <property type="nucleotide sequence ID" value="XM_043182563.1"/>
</dbReference>
<gene>
    <name evidence="1" type="ORF">BT62DRAFT_878843</name>
</gene>
<dbReference type="AlphaFoldDB" id="A0A9P7W4G8"/>
<dbReference type="EMBL" id="MU250523">
    <property type="protein sequence ID" value="KAG7453256.1"/>
    <property type="molecule type" value="Genomic_DNA"/>
</dbReference>
<dbReference type="Proteomes" id="UP000812287">
    <property type="component" value="Unassembled WGS sequence"/>
</dbReference>
<proteinExistence type="predicted"/>
<keyword evidence="2" id="KW-1185">Reference proteome</keyword>
<dbReference type="OrthoDB" id="3229088at2759"/>
<evidence type="ECO:0000313" key="1">
    <source>
        <dbReference type="EMBL" id="KAG7453256.1"/>
    </source>
</evidence>
<protein>
    <recommendedName>
        <fullName evidence="3">F-box domain-containing protein</fullName>
    </recommendedName>
</protein>
<name>A0A9P7W4G8_9AGAR</name>
<feature type="non-terminal residue" evidence="1">
    <location>
        <position position="105"/>
    </location>
</feature>
<comment type="caution">
    <text evidence="1">The sequence shown here is derived from an EMBL/GenBank/DDBJ whole genome shotgun (WGS) entry which is preliminary data.</text>
</comment>
<evidence type="ECO:0008006" key="3">
    <source>
        <dbReference type="Google" id="ProtNLM"/>
    </source>
</evidence>